<dbReference type="KEGG" id="psty:BFS30_25820"/>
<dbReference type="Pfam" id="PF08808">
    <property type="entry name" value="RES"/>
    <property type="match status" value="1"/>
</dbReference>
<dbReference type="Proteomes" id="UP000094313">
    <property type="component" value="Chromosome"/>
</dbReference>
<gene>
    <name evidence="2" type="ORF">BFS30_25820</name>
</gene>
<feature type="domain" description="RES" evidence="1">
    <location>
        <begin position="7"/>
        <end position="137"/>
    </location>
</feature>
<accession>A0A1D7QNR2</accession>
<evidence type="ECO:0000259" key="1">
    <source>
        <dbReference type="SMART" id="SM00953"/>
    </source>
</evidence>
<evidence type="ECO:0000313" key="2">
    <source>
        <dbReference type="EMBL" id="AOM80279.1"/>
    </source>
</evidence>
<proteinExistence type="predicted"/>
<organism evidence="2 3">
    <name type="scientific">Pedobacter steynii</name>
    <dbReference type="NCBI Taxonomy" id="430522"/>
    <lineage>
        <taxon>Bacteria</taxon>
        <taxon>Pseudomonadati</taxon>
        <taxon>Bacteroidota</taxon>
        <taxon>Sphingobacteriia</taxon>
        <taxon>Sphingobacteriales</taxon>
        <taxon>Sphingobacteriaceae</taxon>
        <taxon>Pedobacter</taxon>
    </lineage>
</organism>
<sequence length="149" mass="16889">MQVFRIALTKYAGALVASGRAARWNPNEVEVIYSAGSRSLACLENVVHRNQIGLNNSFQVMTIEIPDDIMVLSIELKKLPSNWVIFENMPLTQAMGENWIREGKSAVLKVPSSIIPAEYNYLINPQHPDFKLIKLLKSESFVFDKRIKL</sequence>
<dbReference type="AlphaFoldDB" id="A0A1D7QNR2"/>
<dbReference type="RefSeq" id="WP_069381941.1">
    <property type="nucleotide sequence ID" value="NZ_CP017141.1"/>
</dbReference>
<keyword evidence="3" id="KW-1185">Reference proteome</keyword>
<protein>
    <recommendedName>
        <fullName evidence="1">RES domain-containing protein</fullName>
    </recommendedName>
</protein>
<name>A0A1D7QNR2_9SPHI</name>
<dbReference type="InterPro" id="IPR014914">
    <property type="entry name" value="RES_dom"/>
</dbReference>
<dbReference type="EMBL" id="CP017141">
    <property type="protein sequence ID" value="AOM80279.1"/>
    <property type="molecule type" value="Genomic_DNA"/>
</dbReference>
<reference evidence="2 3" key="1">
    <citation type="submission" date="2016-08" db="EMBL/GenBank/DDBJ databases">
        <authorList>
            <person name="Seilhamer J.J."/>
        </authorList>
    </citation>
    <scope>NUCLEOTIDE SEQUENCE [LARGE SCALE GENOMIC DNA]</scope>
    <source>
        <strain evidence="2 3">DX4</strain>
    </source>
</reference>
<dbReference type="OrthoDB" id="9789501at2"/>
<evidence type="ECO:0000313" key="3">
    <source>
        <dbReference type="Proteomes" id="UP000094313"/>
    </source>
</evidence>
<dbReference type="SMART" id="SM00953">
    <property type="entry name" value="RES"/>
    <property type="match status" value="1"/>
</dbReference>